<evidence type="ECO:0000256" key="2">
    <source>
        <dbReference type="ARBA" id="ARBA00022679"/>
    </source>
</evidence>
<feature type="domain" description="Alpha-type protein kinase" evidence="5">
    <location>
        <begin position="1"/>
        <end position="22"/>
    </location>
</feature>
<sequence length="416" mass="47343">MALFFHSHECNPICKRLQLTPFDISTSEREKHQKHHQRTNSRSLSPKTACRGSEEPVNGLNTLSKFGSFLRRLRSHSSISEDESEGYVSESSSLTTNTMEIHNGGLTIPKRYPQFMTTFSVDHLPLSPPTNMIKIPSASSSFVMASPIYSGTNSDACFHELTFNIEDVYHAANRRASSVILEKVELDKFQEMSIFYEKYESILGQIHLEMCKYHQVGRFSELGCEEFDEEAAYFHLEQAAILNIKEAILSMAKIHLNLSRDILPNYKLNENSNNIEKGFNFMLDASELHEPEAILYLAQAYDMGNDQCFVNQDWKKAVDYYERYVYLREIEMNPLIDDEDSGTGAESGIVSHGQYDTIARIAYLYKTGGHNLRVDHKKAGELFNKAADLAIVSMKGRLANKYYQEAEQSFALADVE</sequence>
<dbReference type="Proteomes" id="UP000681722">
    <property type="component" value="Unassembled WGS sequence"/>
</dbReference>
<name>A0A814IBU3_9BILA</name>
<dbReference type="SUPFAM" id="SSF81901">
    <property type="entry name" value="HCP-like"/>
    <property type="match status" value="1"/>
</dbReference>
<dbReference type="PROSITE" id="PS51158">
    <property type="entry name" value="ALPHA_KINASE"/>
    <property type="match status" value="1"/>
</dbReference>
<evidence type="ECO:0000256" key="3">
    <source>
        <dbReference type="ARBA" id="ARBA00022777"/>
    </source>
</evidence>
<proteinExistence type="predicted"/>
<dbReference type="InterPro" id="IPR004166">
    <property type="entry name" value="a-kinase_dom"/>
</dbReference>
<evidence type="ECO:0000256" key="4">
    <source>
        <dbReference type="SAM" id="MobiDB-lite"/>
    </source>
</evidence>
<protein>
    <recommendedName>
        <fullName evidence="5">Alpha-type protein kinase domain-containing protein</fullName>
    </recommendedName>
</protein>
<accession>A0A814IBU3</accession>
<keyword evidence="1" id="KW-0723">Serine/threonine-protein kinase</keyword>
<evidence type="ECO:0000313" key="7">
    <source>
        <dbReference type="EMBL" id="CAF3793254.1"/>
    </source>
</evidence>
<evidence type="ECO:0000259" key="5">
    <source>
        <dbReference type="PROSITE" id="PS51158"/>
    </source>
</evidence>
<comment type="caution">
    <text evidence="6">The sequence shown here is derived from an EMBL/GenBank/DDBJ whole genome shotgun (WGS) entry which is preliminary data.</text>
</comment>
<dbReference type="InterPro" id="IPR011990">
    <property type="entry name" value="TPR-like_helical_dom_sf"/>
</dbReference>
<reference evidence="6" key="1">
    <citation type="submission" date="2021-02" db="EMBL/GenBank/DDBJ databases">
        <authorList>
            <person name="Nowell W R."/>
        </authorList>
    </citation>
    <scope>NUCLEOTIDE SEQUENCE</scope>
</reference>
<evidence type="ECO:0000313" key="6">
    <source>
        <dbReference type="EMBL" id="CAF1021842.1"/>
    </source>
</evidence>
<keyword evidence="3" id="KW-0418">Kinase</keyword>
<gene>
    <name evidence="6" type="ORF">GPM918_LOCUS14824</name>
    <name evidence="7" type="ORF">SRO942_LOCUS14824</name>
</gene>
<dbReference type="EMBL" id="CAJOBC010003628">
    <property type="protein sequence ID" value="CAF3793254.1"/>
    <property type="molecule type" value="Genomic_DNA"/>
</dbReference>
<dbReference type="GO" id="GO:0004674">
    <property type="term" value="F:protein serine/threonine kinase activity"/>
    <property type="evidence" value="ECO:0007669"/>
    <property type="project" value="UniProtKB-KW"/>
</dbReference>
<dbReference type="OrthoDB" id="301415at2759"/>
<organism evidence="6 8">
    <name type="scientific">Didymodactylos carnosus</name>
    <dbReference type="NCBI Taxonomy" id="1234261"/>
    <lineage>
        <taxon>Eukaryota</taxon>
        <taxon>Metazoa</taxon>
        <taxon>Spiralia</taxon>
        <taxon>Gnathifera</taxon>
        <taxon>Rotifera</taxon>
        <taxon>Eurotatoria</taxon>
        <taxon>Bdelloidea</taxon>
        <taxon>Philodinida</taxon>
        <taxon>Philodinidae</taxon>
        <taxon>Didymodactylos</taxon>
    </lineage>
</organism>
<dbReference type="EMBL" id="CAJNOQ010003628">
    <property type="protein sequence ID" value="CAF1021842.1"/>
    <property type="molecule type" value="Genomic_DNA"/>
</dbReference>
<keyword evidence="8" id="KW-1185">Reference proteome</keyword>
<dbReference type="GO" id="GO:0005524">
    <property type="term" value="F:ATP binding"/>
    <property type="evidence" value="ECO:0007669"/>
    <property type="project" value="InterPro"/>
</dbReference>
<evidence type="ECO:0000313" key="8">
    <source>
        <dbReference type="Proteomes" id="UP000663829"/>
    </source>
</evidence>
<dbReference type="Gene3D" id="1.25.40.10">
    <property type="entry name" value="Tetratricopeptide repeat domain"/>
    <property type="match status" value="1"/>
</dbReference>
<dbReference type="AlphaFoldDB" id="A0A814IBU3"/>
<keyword evidence="2" id="KW-0808">Transferase</keyword>
<evidence type="ECO:0000256" key="1">
    <source>
        <dbReference type="ARBA" id="ARBA00022527"/>
    </source>
</evidence>
<feature type="region of interest" description="Disordered" evidence="4">
    <location>
        <begin position="27"/>
        <end position="56"/>
    </location>
</feature>
<dbReference type="Proteomes" id="UP000663829">
    <property type="component" value="Unassembled WGS sequence"/>
</dbReference>